<dbReference type="PANTHER" id="PTHR36183">
    <property type="entry name" value="BETA-GLUCURONIDASE"/>
    <property type="match status" value="1"/>
</dbReference>
<dbReference type="Pfam" id="PF16862">
    <property type="entry name" value="Glyco_hydro_79C"/>
    <property type="match status" value="1"/>
</dbReference>
<dbReference type="PANTHER" id="PTHR36183:SF2">
    <property type="entry name" value="BETA-GLUCURONIDASE C-TERMINAL DOMAIN-CONTAINING PROTEIN"/>
    <property type="match status" value="1"/>
</dbReference>
<gene>
    <name evidence="3" type="ORF">SAMD00023353_1001840</name>
</gene>
<dbReference type="Proteomes" id="UP000054516">
    <property type="component" value="Unassembled WGS sequence"/>
</dbReference>
<dbReference type="InterPro" id="IPR031728">
    <property type="entry name" value="GlcAase_C"/>
</dbReference>
<dbReference type="GO" id="GO:0016787">
    <property type="term" value="F:hydrolase activity"/>
    <property type="evidence" value="ECO:0007669"/>
    <property type="project" value="UniProtKB-KW"/>
</dbReference>
<feature type="chain" id="PRO_5013275288" evidence="1">
    <location>
        <begin position="17"/>
        <end position="556"/>
    </location>
</feature>
<evidence type="ECO:0000256" key="1">
    <source>
        <dbReference type="SAM" id="SignalP"/>
    </source>
</evidence>
<feature type="domain" description="Beta-glucuronidase C-terminal" evidence="2">
    <location>
        <begin position="433"/>
        <end position="550"/>
    </location>
</feature>
<keyword evidence="1" id="KW-0732">Signal</keyword>
<keyword evidence="3" id="KW-0378">Hydrolase</keyword>
<dbReference type="AlphaFoldDB" id="A0A1W2TBN8"/>
<name>A0A1W2TBN8_ROSNE</name>
<dbReference type="OMA" id="TWEYGNE"/>
<dbReference type="InterPro" id="IPR052974">
    <property type="entry name" value="GH79_Enzymes"/>
</dbReference>
<reference evidence="3" key="1">
    <citation type="submission" date="2016-03" db="EMBL/GenBank/DDBJ databases">
        <title>Draft genome sequence of Rosellinia necatrix.</title>
        <authorList>
            <person name="Kanematsu S."/>
        </authorList>
    </citation>
    <scope>NUCLEOTIDE SEQUENCE [LARGE SCALE GENOMIC DNA]</scope>
    <source>
        <strain evidence="3">W97</strain>
    </source>
</reference>
<dbReference type="SUPFAM" id="SSF51445">
    <property type="entry name" value="(Trans)glycosidases"/>
    <property type="match status" value="1"/>
</dbReference>
<keyword evidence="4" id="KW-1185">Reference proteome</keyword>
<dbReference type="OrthoDB" id="2831684at2759"/>
<proteinExistence type="predicted"/>
<organism evidence="3">
    <name type="scientific">Rosellinia necatrix</name>
    <name type="common">White root-rot fungus</name>
    <dbReference type="NCBI Taxonomy" id="77044"/>
    <lineage>
        <taxon>Eukaryota</taxon>
        <taxon>Fungi</taxon>
        <taxon>Dikarya</taxon>
        <taxon>Ascomycota</taxon>
        <taxon>Pezizomycotina</taxon>
        <taxon>Sordariomycetes</taxon>
        <taxon>Xylariomycetidae</taxon>
        <taxon>Xylariales</taxon>
        <taxon>Xylariaceae</taxon>
        <taxon>Rosellinia</taxon>
    </lineage>
</organism>
<dbReference type="InterPro" id="IPR017853">
    <property type="entry name" value="GH"/>
</dbReference>
<evidence type="ECO:0000259" key="2">
    <source>
        <dbReference type="Pfam" id="PF16862"/>
    </source>
</evidence>
<accession>A0A1W2TBN8</accession>
<sequence>MTGLLYLLALSGAATAKIVSNVSSSASSSSASIAADILTGQPLDGFVSFSIEFASFPDFAGNASHPNKFSNNLLNNLGYLTGTKPYIRVGGNTQDYAIYNPDLAVALNGTVNATRSPDYPTTIEIGPAFFESYGTWPNVRFTHGFNMGGNHDGRQWETLLATAALACRALGGGRLHWWEYGNEPDLFATSAQGPVRPPAYNESDYVAEWLAGTRAIRGVLARACPDMLGNDTYGYLAPSFAGLSNHLTAATAWAEGLDTDGTVRYFSAHNYISGATSPGVTLQGTLLNHTRTRASVDAHVSEFAAIAAVAPPGLVQIMGETNSLYNQGKPGLSDSFGAALWGVDFNLYCASAGVGRVHMHMGTNYRYASWQPVDTPLGPAATKPPYYGNVAVAAFLGNLRVEPVRVAHLQLEHVGTGGGSNDTETEVGVRDAAYAAYVDGALARIMVVNMRAYNYTLGGVPGAAPNPAPRPVRSYGFGVAGFPDGREALVRRLYANGSDATTGIAWDGLSYNLELDQGRPVRLRNVTVGERVVVRNGSVEVAVPDSQAVVLDFTAV</sequence>
<feature type="signal peptide" evidence="1">
    <location>
        <begin position="1"/>
        <end position="16"/>
    </location>
</feature>
<dbReference type="Gene3D" id="3.20.20.80">
    <property type="entry name" value="Glycosidases"/>
    <property type="match status" value="1"/>
</dbReference>
<protein>
    <submittedName>
        <fullName evidence="3">Putative glycoside hydrolase family 79 protein</fullName>
    </submittedName>
</protein>
<evidence type="ECO:0000313" key="3">
    <source>
        <dbReference type="EMBL" id="GAP85335.2"/>
    </source>
</evidence>
<dbReference type="EMBL" id="DF977455">
    <property type="protein sequence ID" value="GAP85335.2"/>
    <property type="molecule type" value="Genomic_DNA"/>
</dbReference>
<evidence type="ECO:0000313" key="4">
    <source>
        <dbReference type="Proteomes" id="UP000054516"/>
    </source>
</evidence>